<reference evidence="2" key="1">
    <citation type="submission" date="2020-05" db="EMBL/GenBank/DDBJ databases">
        <authorList>
            <person name="Chiriac C."/>
            <person name="Salcher M."/>
            <person name="Ghai R."/>
            <person name="Kavagutti S V."/>
        </authorList>
    </citation>
    <scope>NUCLEOTIDE SEQUENCE</scope>
</reference>
<proteinExistence type="predicted"/>
<evidence type="ECO:0000313" key="1">
    <source>
        <dbReference type="EMBL" id="CAB4596409.1"/>
    </source>
</evidence>
<gene>
    <name evidence="1" type="ORF">UFOPK1827_00275</name>
    <name evidence="2" type="ORF">UFOPK2000_01236</name>
    <name evidence="3" type="ORF">UFOPK3708_01007</name>
</gene>
<evidence type="ECO:0000313" key="3">
    <source>
        <dbReference type="EMBL" id="CAB4933809.1"/>
    </source>
</evidence>
<dbReference type="EMBL" id="CAEZVK010000153">
    <property type="protein sequence ID" value="CAB4639250.1"/>
    <property type="molecule type" value="Genomic_DNA"/>
</dbReference>
<organism evidence="2">
    <name type="scientific">freshwater metagenome</name>
    <dbReference type="NCBI Taxonomy" id="449393"/>
    <lineage>
        <taxon>unclassified sequences</taxon>
        <taxon>metagenomes</taxon>
        <taxon>ecological metagenomes</taxon>
    </lineage>
</organism>
<dbReference type="EMBL" id="CAFBNA010000055">
    <property type="protein sequence ID" value="CAB4933809.1"/>
    <property type="molecule type" value="Genomic_DNA"/>
</dbReference>
<name>A0A6J6JPE6_9ZZZZ</name>
<protein>
    <submittedName>
        <fullName evidence="2">Unannotated protein</fullName>
    </submittedName>
</protein>
<dbReference type="AlphaFoldDB" id="A0A6J6JPE6"/>
<accession>A0A6J6JPE6</accession>
<dbReference type="EMBL" id="CAEZUO010000007">
    <property type="protein sequence ID" value="CAB4596409.1"/>
    <property type="molecule type" value="Genomic_DNA"/>
</dbReference>
<dbReference type="InterPro" id="IPR019239">
    <property type="entry name" value="VapB_antitoxin"/>
</dbReference>
<sequence length="74" mass="8411">MVYAVCMARTNIDIDEEACALVMAQHGFSTKRQAVNYALRKAIIVPMTIEEAKAMRGTGWDGDLDEMRRFEPWS</sequence>
<dbReference type="Pfam" id="PF09957">
    <property type="entry name" value="VapB_antitoxin"/>
    <property type="match status" value="1"/>
</dbReference>
<evidence type="ECO:0000313" key="2">
    <source>
        <dbReference type="EMBL" id="CAB4639250.1"/>
    </source>
</evidence>